<comment type="subcellular location">
    <subcellularLocation>
        <location evidence="1">Nucleus</location>
    </subcellularLocation>
</comment>
<dbReference type="Proteomes" id="UP001178507">
    <property type="component" value="Unassembled WGS sequence"/>
</dbReference>
<feature type="region of interest" description="Disordered" evidence="6">
    <location>
        <begin position="1"/>
        <end position="39"/>
    </location>
</feature>
<feature type="domain" description="Beta-catenin-like protein 1 N-terminal" evidence="7">
    <location>
        <begin position="40"/>
        <end position="145"/>
    </location>
</feature>
<gene>
    <name evidence="8" type="ORF">EVOR1521_LOCUS4737</name>
</gene>
<dbReference type="AlphaFoldDB" id="A0AA36HUS2"/>
<dbReference type="FunFam" id="1.25.10.10:FF:001136">
    <property type="entry name" value="Beta-catenin-like protein 1"/>
    <property type="match status" value="1"/>
</dbReference>
<keyword evidence="3" id="KW-0677">Repeat</keyword>
<dbReference type="PANTHER" id="PTHR14978:SF0">
    <property type="entry name" value="BETA-CATENIN-LIKE PROTEIN 1"/>
    <property type="match status" value="1"/>
</dbReference>
<feature type="compositionally biased region" description="Basic and acidic residues" evidence="6">
    <location>
        <begin position="25"/>
        <end position="34"/>
    </location>
</feature>
<evidence type="ECO:0000256" key="6">
    <source>
        <dbReference type="SAM" id="MobiDB-lite"/>
    </source>
</evidence>
<keyword evidence="4" id="KW-0175">Coiled coil</keyword>
<protein>
    <recommendedName>
        <fullName evidence="7">Beta-catenin-like protein 1 N-terminal domain-containing protein</fullName>
    </recommendedName>
</protein>
<keyword evidence="2" id="KW-0597">Phosphoprotein</keyword>
<dbReference type="GO" id="GO:0005681">
    <property type="term" value="C:spliceosomal complex"/>
    <property type="evidence" value="ECO:0007669"/>
    <property type="project" value="TreeGrafter"/>
</dbReference>
<accession>A0AA36HUS2</accession>
<name>A0AA36HUS2_9DINO</name>
<reference evidence="8" key="1">
    <citation type="submission" date="2023-08" db="EMBL/GenBank/DDBJ databases">
        <authorList>
            <person name="Chen Y."/>
            <person name="Shah S."/>
            <person name="Dougan E. K."/>
            <person name="Thang M."/>
            <person name="Chan C."/>
        </authorList>
    </citation>
    <scope>NUCLEOTIDE SEQUENCE</scope>
</reference>
<evidence type="ECO:0000256" key="1">
    <source>
        <dbReference type="ARBA" id="ARBA00004123"/>
    </source>
</evidence>
<dbReference type="InterPro" id="IPR039678">
    <property type="entry name" value="CTNNBL1"/>
</dbReference>
<dbReference type="SMART" id="SM01156">
    <property type="entry name" value="DUF1716"/>
    <property type="match status" value="1"/>
</dbReference>
<dbReference type="InterPro" id="IPR016024">
    <property type="entry name" value="ARM-type_fold"/>
</dbReference>
<evidence type="ECO:0000259" key="7">
    <source>
        <dbReference type="SMART" id="SM01156"/>
    </source>
</evidence>
<dbReference type="Pfam" id="PF08216">
    <property type="entry name" value="CTNNBL"/>
    <property type="match status" value="1"/>
</dbReference>
<keyword evidence="9" id="KW-1185">Reference proteome</keyword>
<evidence type="ECO:0000313" key="8">
    <source>
        <dbReference type="EMBL" id="CAJ1375471.1"/>
    </source>
</evidence>
<dbReference type="PANTHER" id="PTHR14978">
    <property type="entry name" value="BETA-CATENIN-LIKE PROTEIN 1 NUCLEAR ASSOCIATED PROTEIN"/>
    <property type="match status" value="1"/>
</dbReference>
<organism evidence="8 9">
    <name type="scientific">Effrenium voratum</name>
    <dbReference type="NCBI Taxonomy" id="2562239"/>
    <lineage>
        <taxon>Eukaryota</taxon>
        <taxon>Sar</taxon>
        <taxon>Alveolata</taxon>
        <taxon>Dinophyceae</taxon>
        <taxon>Suessiales</taxon>
        <taxon>Symbiodiniaceae</taxon>
        <taxon>Effrenium</taxon>
    </lineage>
</organism>
<comment type="caution">
    <text evidence="8">The sequence shown here is derived from an EMBL/GenBank/DDBJ whole genome shotgun (WGS) entry which is preliminary data.</text>
</comment>
<evidence type="ECO:0000256" key="2">
    <source>
        <dbReference type="ARBA" id="ARBA00022553"/>
    </source>
</evidence>
<proteinExistence type="predicted"/>
<dbReference type="SUPFAM" id="SSF48371">
    <property type="entry name" value="ARM repeat"/>
    <property type="match status" value="1"/>
</dbReference>
<evidence type="ECO:0000256" key="5">
    <source>
        <dbReference type="ARBA" id="ARBA00023242"/>
    </source>
</evidence>
<evidence type="ECO:0000256" key="3">
    <source>
        <dbReference type="ARBA" id="ARBA00022737"/>
    </source>
</evidence>
<keyword evidence="5" id="KW-0539">Nucleus</keyword>
<dbReference type="InterPro" id="IPR013180">
    <property type="entry name" value="CTNNBL1_N"/>
</dbReference>
<dbReference type="InterPro" id="IPR011989">
    <property type="entry name" value="ARM-like"/>
</dbReference>
<evidence type="ECO:0000256" key="4">
    <source>
        <dbReference type="ARBA" id="ARBA00023054"/>
    </source>
</evidence>
<sequence>MEGLGEMRPPPVPVKRKAAVPAPQDEPKAKRIELGDDLPEEVSKEDIQHMLDKADAVESLNEPALKRMHLQFERKVRVNRELRIKHGDDPDKFLKSEVDLDEEIKKFTLVATHPELYGALLRLETLPLLVGMLNHVNTDIAVDVFEVLSELTDPEVLGEAEEAEAFVKALFDAQLCQMSVDVLMRIDESTSDEDFKAVTNGLSMIENLADLMPLETCRQFVNIQTFLPWLIKRVRAPNMDYNKVYASEILGIVLQNLAEAREAVVKLEGVDKLLRGIAAYRKRDPADSEEAEYVQNMFDCLCSLMLLKSNQLAFGNLQGLELMIRMMKDRVFAATLALKLSAHAVRHCPENCQIFVEKLGLKVRELEGLHGLGEGGNCVGSVFFWNGERFGGSGRGGGWGERGNCLGNG</sequence>
<dbReference type="EMBL" id="CAUJNA010000324">
    <property type="protein sequence ID" value="CAJ1375471.1"/>
    <property type="molecule type" value="Genomic_DNA"/>
</dbReference>
<evidence type="ECO:0000313" key="9">
    <source>
        <dbReference type="Proteomes" id="UP001178507"/>
    </source>
</evidence>
<dbReference type="GO" id="GO:0010467">
    <property type="term" value="P:gene expression"/>
    <property type="evidence" value="ECO:0007669"/>
    <property type="project" value="UniProtKB-ARBA"/>
</dbReference>
<dbReference type="Gene3D" id="1.25.10.10">
    <property type="entry name" value="Leucine-rich Repeat Variant"/>
    <property type="match status" value="1"/>
</dbReference>